<organism evidence="2 3">
    <name type="scientific">Leucothrix pacifica</name>
    <dbReference type="NCBI Taxonomy" id="1247513"/>
    <lineage>
        <taxon>Bacteria</taxon>
        <taxon>Pseudomonadati</taxon>
        <taxon>Pseudomonadota</taxon>
        <taxon>Gammaproteobacteria</taxon>
        <taxon>Thiotrichales</taxon>
        <taxon>Thiotrichaceae</taxon>
        <taxon>Leucothrix</taxon>
    </lineage>
</organism>
<dbReference type="PROSITE" id="PS51462">
    <property type="entry name" value="NUDIX"/>
    <property type="match status" value="1"/>
</dbReference>
<feature type="domain" description="Nudix hydrolase" evidence="1">
    <location>
        <begin position="36"/>
        <end position="159"/>
    </location>
</feature>
<dbReference type="RefSeq" id="WP_109837993.1">
    <property type="nucleotide sequence ID" value="NZ_QGKM01000036.1"/>
</dbReference>
<dbReference type="EMBL" id="QGKM01000036">
    <property type="protein sequence ID" value="PWQ96602.1"/>
    <property type="molecule type" value="Genomic_DNA"/>
</dbReference>
<dbReference type="PANTHER" id="PTHR43222:SF2">
    <property type="entry name" value="NUDIX HYDROLASE 23, CHLOROPLASTIC"/>
    <property type="match status" value="1"/>
</dbReference>
<dbReference type="SUPFAM" id="SSF55811">
    <property type="entry name" value="Nudix"/>
    <property type="match status" value="1"/>
</dbReference>
<dbReference type="InterPro" id="IPR029401">
    <property type="entry name" value="Nudix_N"/>
</dbReference>
<name>A0A317CJU5_9GAMM</name>
<evidence type="ECO:0000259" key="1">
    <source>
        <dbReference type="PROSITE" id="PS51462"/>
    </source>
</evidence>
<sequence>MNFCSECGERVSQKIPEGDNRLRYVCDSCETIHYQNPRVVAGSLPVSGDRVLLCKRAIEPRYGYWTLPAGFMENDETLTEAAARETEEEALAKVENLQLYTVISVPGVDQVHVLMLGDLVDDEYSAGIESLEVELFREDEIPWDQIAFRAVKMTLERYFEDRKKGVFPVYNLDIERW</sequence>
<evidence type="ECO:0000313" key="3">
    <source>
        <dbReference type="Proteomes" id="UP000245539"/>
    </source>
</evidence>
<dbReference type="OrthoDB" id="5417595at2"/>
<accession>A0A317CJU5</accession>
<dbReference type="Gene3D" id="2.20.70.10">
    <property type="match status" value="1"/>
</dbReference>
<dbReference type="PANTHER" id="PTHR43222">
    <property type="entry name" value="NUDIX HYDROLASE 23"/>
    <property type="match status" value="1"/>
</dbReference>
<dbReference type="GO" id="GO:0016787">
    <property type="term" value="F:hydrolase activity"/>
    <property type="evidence" value="ECO:0007669"/>
    <property type="project" value="UniProtKB-KW"/>
</dbReference>
<dbReference type="Proteomes" id="UP000245539">
    <property type="component" value="Unassembled WGS sequence"/>
</dbReference>
<comment type="caution">
    <text evidence="2">The sequence shown here is derived from an EMBL/GenBank/DDBJ whole genome shotgun (WGS) entry which is preliminary data.</text>
</comment>
<protein>
    <submittedName>
        <fullName evidence="2">NUDIX hydrolase</fullName>
    </submittedName>
</protein>
<dbReference type="Gene3D" id="3.90.79.10">
    <property type="entry name" value="Nucleoside Triphosphate Pyrophosphohydrolase"/>
    <property type="match status" value="1"/>
</dbReference>
<dbReference type="InterPro" id="IPR015797">
    <property type="entry name" value="NUDIX_hydrolase-like_dom_sf"/>
</dbReference>
<proteinExistence type="predicted"/>
<gene>
    <name evidence="2" type="ORF">DKW60_12525</name>
</gene>
<dbReference type="Pfam" id="PF00293">
    <property type="entry name" value="NUDIX"/>
    <property type="match status" value="1"/>
</dbReference>
<dbReference type="Pfam" id="PF14803">
    <property type="entry name" value="Zn_ribbon_Nudix"/>
    <property type="match status" value="1"/>
</dbReference>
<evidence type="ECO:0000313" key="2">
    <source>
        <dbReference type="EMBL" id="PWQ96602.1"/>
    </source>
</evidence>
<keyword evidence="2" id="KW-0378">Hydrolase</keyword>
<keyword evidence="3" id="KW-1185">Reference proteome</keyword>
<reference evidence="2 3" key="1">
    <citation type="submission" date="2018-05" db="EMBL/GenBank/DDBJ databases">
        <title>Leucothrix arctica sp. nov., isolated from Arctic seawater.</title>
        <authorList>
            <person name="Choi A."/>
            <person name="Baek K."/>
        </authorList>
    </citation>
    <scope>NUCLEOTIDE SEQUENCE [LARGE SCALE GENOMIC DNA]</scope>
    <source>
        <strain evidence="2 3">JCM 18388</strain>
    </source>
</reference>
<dbReference type="InterPro" id="IPR000086">
    <property type="entry name" value="NUDIX_hydrolase_dom"/>
</dbReference>
<dbReference type="AlphaFoldDB" id="A0A317CJU5"/>